<dbReference type="InterPro" id="IPR036291">
    <property type="entry name" value="NAD(P)-bd_dom_sf"/>
</dbReference>
<dbReference type="SUPFAM" id="SSF51735">
    <property type="entry name" value="NAD(P)-binding Rossmann-fold domains"/>
    <property type="match status" value="1"/>
</dbReference>
<dbReference type="EMBL" id="PPTA01000010">
    <property type="protein sequence ID" value="TFB00888.1"/>
    <property type="molecule type" value="Genomic_DNA"/>
</dbReference>
<evidence type="ECO:0000259" key="6">
    <source>
        <dbReference type="SMART" id="SM00822"/>
    </source>
</evidence>
<dbReference type="Proteomes" id="UP001642720">
    <property type="component" value="Unassembled WGS sequence"/>
</dbReference>
<gene>
    <name evidence="7" type="ORF">CCMA1212_007372</name>
</gene>
<proteinExistence type="predicted"/>
<keyword evidence="8" id="KW-1185">Reference proteome</keyword>
<protein>
    <recommendedName>
        <fullName evidence="6">Ketoreductase domain-containing protein</fullName>
    </recommendedName>
</protein>
<feature type="domain" description="Ketoreductase" evidence="6">
    <location>
        <begin position="104"/>
        <end position="241"/>
    </location>
</feature>
<keyword evidence="2" id="KW-0597">Phosphoprotein</keyword>
<dbReference type="GeneID" id="300578992"/>
<dbReference type="Pfam" id="PF08659">
    <property type="entry name" value="KR"/>
    <property type="match status" value="1"/>
</dbReference>
<dbReference type="RefSeq" id="XP_073557089.1">
    <property type="nucleotide sequence ID" value="XM_073704542.1"/>
</dbReference>
<dbReference type="InterPro" id="IPR013968">
    <property type="entry name" value="PKS_KR"/>
</dbReference>
<keyword evidence="1" id="KW-0596">Phosphopantetheine</keyword>
<dbReference type="PANTHER" id="PTHR43775:SF49">
    <property type="entry name" value="SYNTHASE, PUTATIVE (JCVI)-RELATED"/>
    <property type="match status" value="1"/>
</dbReference>
<dbReference type="InterPro" id="IPR050091">
    <property type="entry name" value="PKS_NRPS_Biosynth_Enz"/>
</dbReference>
<evidence type="ECO:0000256" key="1">
    <source>
        <dbReference type="ARBA" id="ARBA00022450"/>
    </source>
</evidence>
<evidence type="ECO:0000313" key="7">
    <source>
        <dbReference type="EMBL" id="TFB00888.1"/>
    </source>
</evidence>
<organism evidence="7 8">
    <name type="scientific">Trichoderma ghanense</name>
    <dbReference type="NCBI Taxonomy" id="65468"/>
    <lineage>
        <taxon>Eukaryota</taxon>
        <taxon>Fungi</taxon>
        <taxon>Dikarya</taxon>
        <taxon>Ascomycota</taxon>
        <taxon>Pezizomycotina</taxon>
        <taxon>Sordariomycetes</taxon>
        <taxon>Hypocreomycetidae</taxon>
        <taxon>Hypocreales</taxon>
        <taxon>Hypocreaceae</taxon>
        <taxon>Trichoderma</taxon>
    </lineage>
</organism>
<accession>A0ABY2GY45</accession>
<reference evidence="7 8" key="1">
    <citation type="submission" date="2018-01" db="EMBL/GenBank/DDBJ databases">
        <title>Genome characterization of the sugarcane-associated fungus Trichoderma ghanense CCMA-1212 and their application in lignocelulose bioconversion.</title>
        <authorList>
            <person name="Steindorff A.S."/>
            <person name="Mendes T.D."/>
            <person name="Vilela E.S.D."/>
            <person name="Rodrigues D.S."/>
            <person name="Formighieri E.F."/>
            <person name="Melo I.S."/>
            <person name="Favaro L.C.L."/>
        </authorList>
    </citation>
    <scope>NUCLEOTIDE SEQUENCE [LARGE SCALE GENOMIC DNA]</scope>
    <source>
        <strain evidence="7 8">CCMA-1212</strain>
    </source>
</reference>
<evidence type="ECO:0000256" key="2">
    <source>
        <dbReference type="ARBA" id="ARBA00022553"/>
    </source>
</evidence>
<comment type="caution">
    <text evidence="7">The sequence shown here is derived from an EMBL/GenBank/DDBJ whole genome shotgun (WGS) entry which is preliminary data.</text>
</comment>
<keyword evidence="5" id="KW-0511">Multifunctional enzyme</keyword>
<dbReference type="SMART" id="SM00822">
    <property type="entry name" value="PKS_KR"/>
    <property type="match status" value="1"/>
</dbReference>
<dbReference type="Gene3D" id="3.40.50.720">
    <property type="entry name" value="NAD(P)-binding Rossmann-like Domain"/>
    <property type="match status" value="1"/>
</dbReference>
<dbReference type="PANTHER" id="PTHR43775">
    <property type="entry name" value="FATTY ACID SYNTHASE"/>
    <property type="match status" value="1"/>
</dbReference>
<evidence type="ECO:0000256" key="3">
    <source>
        <dbReference type="ARBA" id="ARBA00022679"/>
    </source>
</evidence>
<evidence type="ECO:0000256" key="4">
    <source>
        <dbReference type="ARBA" id="ARBA00023002"/>
    </source>
</evidence>
<evidence type="ECO:0000313" key="8">
    <source>
        <dbReference type="Proteomes" id="UP001642720"/>
    </source>
</evidence>
<dbReference type="InterPro" id="IPR057326">
    <property type="entry name" value="KR_dom"/>
</dbReference>
<keyword evidence="4" id="KW-0560">Oxidoreductase</keyword>
<sequence length="289" mass="31274">MGAEIYATAGNSGKVQYPMANFGSSHEHIFSSRDASFYAASCVNISQMAVEKPSLQKFNKHYEKGVIQPKPVKLFEATDIVGTFRCISAAGGKEASNCKFTSGSSYLLVDGLSGLNSEQDKRSIKEVEAQGCAVQAIKGSVTSLQDVYRAVEEAEKPITGVFLMTMESGSLQTHEDWFAAVGSKVDSAINLHPALEHCELDFFTLFSSISYAVDQFCHQQGLDAGVANVGVVDDFGFVVENQSLLEQFRALNFCTLGETELLDAHTHTLLHQHPATSSSSESDGFFKPS</sequence>
<keyword evidence="3" id="KW-0808">Transferase</keyword>
<evidence type="ECO:0000256" key="5">
    <source>
        <dbReference type="ARBA" id="ARBA00023268"/>
    </source>
</evidence>
<name>A0ABY2GY45_9HYPO</name>